<evidence type="ECO:0000313" key="1">
    <source>
        <dbReference type="EMBL" id="CAB1438517.1"/>
    </source>
</evidence>
<reference evidence="1" key="1">
    <citation type="submission" date="2020-03" db="EMBL/GenBank/DDBJ databases">
        <authorList>
            <person name="Weist P."/>
        </authorList>
    </citation>
    <scope>NUCLEOTIDE SEQUENCE</scope>
</reference>
<keyword evidence="2" id="KW-1185">Reference proteome</keyword>
<sequence length="103" mass="11764">MATGGHASGIWWNEFGDDARHLYDRDTNLVKLMTGHSNHDSIDHRHKSKAGATWPLTAVLSHRSFVEHSEDILRKGTGYRNWSEKHILKCKLREALLEESDGE</sequence>
<comment type="caution">
    <text evidence="1">The sequence shown here is derived from an EMBL/GenBank/DDBJ whole genome shotgun (WGS) entry which is preliminary data.</text>
</comment>
<evidence type="ECO:0000313" key="2">
    <source>
        <dbReference type="Proteomes" id="UP001153269"/>
    </source>
</evidence>
<accession>A0A9N7USW6</accession>
<organism evidence="1 2">
    <name type="scientific">Pleuronectes platessa</name>
    <name type="common">European plaice</name>
    <dbReference type="NCBI Taxonomy" id="8262"/>
    <lineage>
        <taxon>Eukaryota</taxon>
        <taxon>Metazoa</taxon>
        <taxon>Chordata</taxon>
        <taxon>Craniata</taxon>
        <taxon>Vertebrata</taxon>
        <taxon>Euteleostomi</taxon>
        <taxon>Actinopterygii</taxon>
        <taxon>Neopterygii</taxon>
        <taxon>Teleostei</taxon>
        <taxon>Neoteleostei</taxon>
        <taxon>Acanthomorphata</taxon>
        <taxon>Carangaria</taxon>
        <taxon>Pleuronectiformes</taxon>
        <taxon>Pleuronectoidei</taxon>
        <taxon>Pleuronectidae</taxon>
        <taxon>Pleuronectes</taxon>
    </lineage>
</organism>
<dbReference type="AlphaFoldDB" id="A0A9N7USW6"/>
<dbReference type="EMBL" id="CADEAL010002172">
    <property type="protein sequence ID" value="CAB1438517.1"/>
    <property type="molecule type" value="Genomic_DNA"/>
</dbReference>
<gene>
    <name evidence="1" type="ORF">PLEPLA_LOCUS26428</name>
</gene>
<proteinExistence type="predicted"/>
<protein>
    <submittedName>
        <fullName evidence="1">Uncharacterized protein</fullName>
    </submittedName>
</protein>
<dbReference type="Proteomes" id="UP001153269">
    <property type="component" value="Unassembled WGS sequence"/>
</dbReference>
<name>A0A9N7USW6_PLEPL</name>